<dbReference type="PANTHER" id="PTHR30222:SF17">
    <property type="entry name" value="SPERMIDINE_PUTRESCINE-BINDING PERIPLASMIC PROTEIN"/>
    <property type="match status" value="1"/>
</dbReference>
<dbReference type="Pfam" id="PF13416">
    <property type="entry name" value="SBP_bac_8"/>
    <property type="match status" value="1"/>
</dbReference>
<evidence type="ECO:0000256" key="1">
    <source>
        <dbReference type="ARBA" id="ARBA00022729"/>
    </source>
</evidence>
<dbReference type="OrthoDB" id="9812255at2"/>
<sequence length="395" mass="43446">MSDFKRFTPHLNRRSFLKTTGMAGAAALAGSFSPFSALAADGTVTIADIGVGDPGGDWTKFKAATGKDVNLVSIGNAPSAVVNQLLAGGGQKTFDIINIVGGMQKPLAEADLIEVIDTSKMPNFAKNTYIDTYLAEGSPGFDFIGYDGTLYGVPTVLQADSFGYLPDKTGEIDSYGAFFDPKFKGFVALEDNYTTTGQKTALYLKANKLVDIEDPADMTPEELKNVIDFLIEKKKEGQFRLIWSGFEQGVNLLTSQEIYVMDCWEPMVFVARDKGVNVEYASPKEGYLLWAMAAYLVNNPDRSDEETAAAYDLLNFMLGPWYGAKITGMRGYMTNPMAAEYAAAHPEEFSKEEADKIAAIDARVKDKFAYGGTWQNRWPTHVEAYEEEWQRFKAA</sequence>
<evidence type="ECO:0008006" key="6">
    <source>
        <dbReference type="Google" id="ProtNLM"/>
    </source>
</evidence>
<dbReference type="Pfam" id="PF10518">
    <property type="entry name" value="TAT_signal"/>
    <property type="match status" value="1"/>
</dbReference>
<organism evidence="4 5">
    <name type="scientific">Rhodobium orientis</name>
    <dbReference type="NCBI Taxonomy" id="34017"/>
    <lineage>
        <taxon>Bacteria</taxon>
        <taxon>Pseudomonadati</taxon>
        <taxon>Pseudomonadota</taxon>
        <taxon>Alphaproteobacteria</taxon>
        <taxon>Hyphomicrobiales</taxon>
        <taxon>Rhodobiaceae</taxon>
        <taxon>Rhodobium</taxon>
    </lineage>
</organism>
<dbReference type="PANTHER" id="PTHR30222">
    <property type="entry name" value="SPERMIDINE/PUTRESCINE-BINDING PERIPLASMIC PROTEIN"/>
    <property type="match status" value="1"/>
</dbReference>
<evidence type="ECO:0000313" key="5">
    <source>
        <dbReference type="Proteomes" id="UP000249299"/>
    </source>
</evidence>
<dbReference type="PROSITE" id="PS51318">
    <property type="entry name" value="TAT"/>
    <property type="match status" value="1"/>
</dbReference>
<keyword evidence="1 3" id="KW-0732">Signal</keyword>
<keyword evidence="5" id="KW-1185">Reference proteome</keyword>
<dbReference type="AlphaFoldDB" id="A0A327K4B1"/>
<gene>
    <name evidence="4" type="ORF">CH339_01320</name>
</gene>
<evidence type="ECO:0000256" key="2">
    <source>
        <dbReference type="ARBA" id="ARBA00022764"/>
    </source>
</evidence>
<feature type="chain" id="PRO_5016342492" description="Spermidine/putrescine ABC transporter substrate-binding protein" evidence="3">
    <location>
        <begin position="40"/>
        <end position="395"/>
    </location>
</feature>
<comment type="caution">
    <text evidence="4">The sequence shown here is derived from an EMBL/GenBank/DDBJ whole genome shotgun (WGS) entry which is preliminary data.</text>
</comment>
<dbReference type="NCBIfam" id="TIGR01409">
    <property type="entry name" value="TAT_signal_seq"/>
    <property type="match status" value="1"/>
</dbReference>
<accession>A0A327K4B1</accession>
<dbReference type="InterPro" id="IPR006311">
    <property type="entry name" value="TAT_signal"/>
</dbReference>
<evidence type="ECO:0000313" key="4">
    <source>
        <dbReference type="EMBL" id="RAI30248.1"/>
    </source>
</evidence>
<dbReference type="InterPro" id="IPR019546">
    <property type="entry name" value="TAT_signal_bac_arc"/>
</dbReference>
<name>A0A327K4B1_9HYPH</name>
<dbReference type="SUPFAM" id="SSF53850">
    <property type="entry name" value="Periplasmic binding protein-like II"/>
    <property type="match status" value="1"/>
</dbReference>
<reference evidence="4 5" key="1">
    <citation type="submission" date="2017-07" db="EMBL/GenBank/DDBJ databases">
        <title>Draft Genome Sequences of Select Purple Nonsulfur Bacteria.</title>
        <authorList>
            <person name="Lasarre B."/>
            <person name="Mckinlay J.B."/>
        </authorList>
    </citation>
    <scope>NUCLEOTIDE SEQUENCE [LARGE SCALE GENOMIC DNA]</scope>
    <source>
        <strain evidence="4 5">DSM 11290</strain>
    </source>
</reference>
<feature type="signal peptide" evidence="3">
    <location>
        <begin position="1"/>
        <end position="39"/>
    </location>
</feature>
<evidence type="ECO:0000256" key="3">
    <source>
        <dbReference type="SAM" id="SignalP"/>
    </source>
</evidence>
<protein>
    <recommendedName>
        <fullName evidence="6">Spermidine/putrescine ABC transporter substrate-binding protein</fullName>
    </recommendedName>
</protein>
<dbReference type="EMBL" id="NPEV01000001">
    <property type="protein sequence ID" value="RAI30248.1"/>
    <property type="molecule type" value="Genomic_DNA"/>
</dbReference>
<dbReference type="RefSeq" id="WP_111432504.1">
    <property type="nucleotide sequence ID" value="NZ_JACIGG010000001.1"/>
</dbReference>
<dbReference type="InterPro" id="IPR006059">
    <property type="entry name" value="SBP"/>
</dbReference>
<proteinExistence type="predicted"/>
<dbReference type="Proteomes" id="UP000249299">
    <property type="component" value="Unassembled WGS sequence"/>
</dbReference>
<dbReference type="Gene3D" id="3.40.190.10">
    <property type="entry name" value="Periplasmic binding protein-like II"/>
    <property type="match status" value="2"/>
</dbReference>
<keyword evidence="2" id="KW-0574">Periplasm</keyword>